<evidence type="ECO:0000256" key="2">
    <source>
        <dbReference type="RuleBase" id="RU102079"/>
    </source>
</evidence>
<dbReference type="Gene3D" id="2.60.120.200">
    <property type="match status" value="1"/>
</dbReference>
<dbReference type="SMART" id="SM00276">
    <property type="entry name" value="GLECT"/>
    <property type="match status" value="1"/>
</dbReference>
<gene>
    <name evidence="5" type="ORF">BaRGS_00007184</name>
</gene>
<proteinExistence type="predicted"/>
<dbReference type="Pfam" id="PF00024">
    <property type="entry name" value="PAN_1"/>
    <property type="match status" value="1"/>
</dbReference>
<comment type="caution">
    <text evidence="5">The sequence shown here is derived from an EMBL/GenBank/DDBJ whole genome shotgun (WGS) entry which is preliminary data.</text>
</comment>
<accession>A0ABD0LRS4</accession>
<reference evidence="5 6" key="1">
    <citation type="journal article" date="2023" name="Sci. Data">
        <title>Genome assembly of the Korean intertidal mud-creeper Batillaria attramentaria.</title>
        <authorList>
            <person name="Patra A.K."/>
            <person name="Ho P.T."/>
            <person name="Jun S."/>
            <person name="Lee S.J."/>
            <person name="Kim Y."/>
            <person name="Won Y.J."/>
        </authorList>
    </citation>
    <scope>NUCLEOTIDE SEQUENCE [LARGE SCALE GENOMIC DNA]</scope>
    <source>
        <strain evidence="5">Wonlab-2016</strain>
    </source>
</reference>
<dbReference type="InterPro" id="IPR013320">
    <property type="entry name" value="ConA-like_dom_sf"/>
</dbReference>
<evidence type="ECO:0000256" key="3">
    <source>
        <dbReference type="SAM" id="SignalP"/>
    </source>
</evidence>
<name>A0ABD0LRS4_9CAEN</name>
<evidence type="ECO:0000313" key="5">
    <source>
        <dbReference type="EMBL" id="KAK7501753.1"/>
    </source>
</evidence>
<dbReference type="AlphaFoldDB" id="A0ABD0LRS4"/>
<sequence>MRHMRRKTLKATSKSAMILMVVTLTLTQSSAELTTSSFYIAWKGKLLTSHEASVGSRSRLECMNSCVGFSHCHSAAFDVTSNTCYLHPVFDPDSDAEGAATLKVFTRKAPACQQTKAPPLAGGRVAQWHHTLTSFQGDVTCDANFIYSGDDATLRCLPDGQWEMDGECKQHIWTDATLHTAYRVPRPVEVGWQMCMTGVPDSGADRFTLNVYDDYGNRLMMSDFRFHCCGTSYLTVVDNHVNGRWGPYGYWVRDPPFPFTHGQRFQLSLIADSEYLLSLHVDGTFYASLQTPVSITTITKVQFLQKVTVEYLDVWCM</sequence>
<feature type="chain" id="PRO_5044846812" description="Galectin" evidence="3">
    <location>
        <begin position="32"/>
        <end position="317"/>
    </location>
</feature>
<dbReference type="SUPFAM" id="SSF49899">
    <property type="entry name" value="Concanavalin A-like lectins/glucanases"/>
    <property type="match status" value="1"/>
</dbReference>
<organism evidence="5 6">
    <name type="scientific">Batillaria attramentaria</name>
    <dbReference type="NCBI Taxonomy" id="370345"/>
    <lineage>
        <taxon>Eukaryota</taxon>
        <taxon>Metazoa</taxon>
        <taxon>Spiralia</taxon>
        <taxon>Lophotrochozoa</taxon>
        <taxon>Mollusca</taxon>
        <taxon>Gastropoda</taxon>
        <taxon>Caenogastropoda</taxon>
        <taxon>Sorbeoconcha</taxon>
        <taxon>Cerithioidea</taxon>
        <taxon>Batillariidae</taxon>
        <taxon>Batillaria</taxon>
    </lineage>
</organism>
<dbReference type="Proteomes" id="UP001519460">
    <property type="component" value="Unassembled WGS sequence"/>
</dbReference>
<feature type="domain" description="Galectin" evidence="4">
    <location>
        <begin position="180"/>
        <end position="315"/>
    </location>
</feature>
<dbReference type="GO" id="GO:0030246">
    <property type="term" value="F:carbohydrate binding"/>
    <property type="evidence" value="ECO:0007669"/>
    <property type="project" value="UniProtKB-UniRule"/>
</dbReference>
<dbReference type="PROSITE" id="PS51304">
    <property type="entry name" value="GALECTIN"/>
    <property type="match status" value="1"/>
</dbReference>
<dbReference type="InterPro" id="IPR001079">
    <property type="entry name" value="Galectin_CRD"/>
</dbReference>
<dbReference type="EMBL" id="JACVVK020000030">
    <property type="protein sequence ID" value="KAK7501753.1"/>
    <property type="molecule type" value="Genomic_DNA"/>
</dbReference>
<protein>
    <recommendedName>
        <fullName evidence="2">Galectin</fullName>
    </recommendedName>
</protein>
<dbReference type="SUPFAM" id="SSF57414">
    <property type="entry name" value="Hairpin loop containing domain-like"/>
    <property type="match status" value="1"/>
</dbReference>
<dbReference type="InterPro" id="IPR003609">
    <property type="entry name" value="Pan_app"/>
</dbReference>
<keyword evidence="3" id="KW-0732">Signal</keyword>
<keyword evidence="6" id="KW-1185">Reference proteome</keyword>
<evidence type="ECO:0000259" key="4">
    <source>
        <dbReference type="PROSITE" id="PS51304"/>
    </source>
</evidence>
<dbReference type="Pfam" id="PF00337">
    <property type="entry name" value="Gal-bind_lectin"/>
    <property type="match status" value="1"/>
</dbReference>
<feature type="signal peptide" evidence="3">
    <location>
        <begin position="1"/>
        <end position="31"/>
    </location>
</feature>
<dbReference type="SMART" id="SM00908">
    <property type="entry name" value="Gal-bind_lectin"/>
    <property type="match status" value="1"/>
</dbReference>
<evidence type="ECO:0000256" key="1">
    <source>
        <dbReference type="ARBA" id="ARBA00022734"/>
    </source>
</evidence>
<evidence type="ECO:0000313" key="6">
    <source>
        <dbReference type="Proteomes" id="UP001519460"/>
    </source>
</evidence>
<keyword evidence="1 2" id="KW-0430">Lectin</keyword>